<dbReference type="Proteomes" id="UP000759529">
    <property type="component" value="Unassembled WGS sequence"/>
</dbReference>
<evidence type="ECO:0008006" key="3">
    <source>
        <dbReference type="Google" id="ProtNLM"/>
    </source>
</evidence>
<keyword evidence="2" id="KW-1185">Reference proteome</keyword>
<sequence length="169" mass="20287">MVILLLAIFIQNSTIIKLEDYYCGEGVIFDKSVKYPFVESDYKVGYTPTINDIKKTETYLFNNYYEYETNVLDSFNLDKSKFKKKFKNPLNVKKKFLKYNRQYTGFIDKSNDTIIYIGLLNFENKKLANKNFEGWKENIFFGFDGFYQKNQKAYLYNMSKNKFVYKLDR</sequence>
<accession>A0ABS2CX93</accession>
<evidence type="ECO:0000313" key="2">
    <source>
        <dbReference type="Proteomes" id="UP000759529"/>
    </source>
</evidence>
<organism evidence="1 2">
    <name type="scientific">Flavobacterium macrobrachii</name>
    <dbReference type="NCBI Taxonomy" id="591204"/>
    <lineage>
        <taxon>Bacteria</taxon>
        <taxon>Pseudomonadati</taxon>
        <taxon>Bacteroidota</taxon>
        <taxon>Flavobacteriia</taxon>
        <taxon>Flavobacteriales</taxon>
        <taxon>Flavobacteriaceae</taxon>
        <taxon>Flavobacterium</taxon>
    </lineage>
</organism>
<evidence type="ECO:0000313" key="1">
    <source>
        <dbReference type="EMBL" id="MBM6498837.1"/>
    </source>
</evidence>
<proteinExistence type="predicted"/>
<protein>
    <recommendedName>
        <fullName evidence="3">DKNYY family protein</fullName>
    </recommendedName>
</protein>
<reference evidence="1 2" key="1">
    <citation type="submission" date="2021-02" db="EMBL/GenBank/DDBJ databases">
        <authorList>
            <person name="Jung H.S."/>
            <person name="Chun B.H."/>
            <person name="Jeon C.O."/>
        </authorList>
    </citation>
    <scope>NUCLEOTIDE SEQUENCE [LARGE SCALE GENOMIC DNA]</scope>
    <source>
        <strain evidence="1 2">LMG 25203</strain>
    </source>
</reference>
<name>A0ABS2CX93_9FLAO</name>
<dbReference type="EMBL" id="JACSOD020000456">
    <property type="protein sequence ID" value="MBM6498837.1"/>
    <property type="molecule type" value="Genomic_DNA"/>
</dbReference>
<gene>
    <name evidence="1" type="ORF">H9X54_005910</name>
</gene>
<dbReference type="RefSeq" id="WP_187658080.1">
    <property type="nucleotide sequence ID" value="NZ_JACSOD020000456.1"/>
</dbReference>
<comment type="caution">
    <text evidence="1">The sequence shown here is derived from an EMBL/GenBank/DDBJ whole genome shotgun (WGS) entry which is preliminary data.</text>
</comment>